<feature type="transmembrane region" description="Helical" evidence="1">
    <location>
        <begin position="22"/>
        <end position="42"/>
    </location>
</feature>
<comment type="caution">
    <text evidence="2">The sequence shown here is derived from an EMBL/GenBank/DDBJ whole genome shotgun (WGS) entry which is preliminary data.</text>
</comment>
<protein>
    <submittedName>
        <fullName evidence="2">Uncharacterized protein</fullName>
    </submittedName>
</protein>
<dbReference type="Proteomes" id="UP000228996">
    <property type="component" value="Unassembled WGS sequence"/>
</dbReference>
<organism evidence="2 3">
    <name type="scientific">Candidatus Shapirobacteria bacterium CG08_land_8_20_14_0_20_39_18</name>
    <dbReference type="NCBI Taxonomy" id="1974883"/>
    <lineage>
        <taxon>Bacteria</taxon>
        <taxon>Candidatus Shapironibacteriota</taxon>
    </lineage>
</organism>
<keyword evidence="1" id="KW-0812">Transmembrane</keyword>
<evidence type="ECO:0000256" key="1">
    <source>
        <dbReference type="SAM" id="Phobius"/>
    </source>
</evidence>
<evidence type="ECO:0000313" key="3">
    <source>
        <dbReference type="Proteomes" id="UP000228996"/>
    </source>
</evidence>
<dbReference type="AlphaFoldDB" id="A0A2M6XCY4"/>
<dbReference type="InterPro" id="IPR043713">
    <property type="entry name" value="DUF5654"/>
</dbReference>
<feature type="transmembrane region" description="Helical" evidence="1">
    <location>
        <begin position="62"/>
        <end position="83"/>
    </location>
</feature>
<gene>
    <name evidence="2" type="ORF">COT44_02810</name>
</gene>
<reference evidence="3" key="1">
    <citation type="submission" date="2017-09" db="EMBL/GenBank/DDBJ databases">
        <title>Depth-based differentiation of microbial function through sediment-hosted aquifers and enrichment of novel symbionts in the deep terrestrial subsurface.</title>
        <authorList>
            <person name="Probst A.J."/>
            <person name="Ladd B."/>
            <person name="Jarett J.K."/>
            <person name="Geller-Mcgrath D.E."/>
            <person name="Sieber C.M.K."/>
            <person name="Emerson J.B."/>
            <person name="Anantharaman K."/>
            <person name="Thomas B.C."/>
            <person name="Malmstrom R."/>
            <person name="Stieglmeier M."/>
            <person name="Klingl A."/>
            <person name="Woyke T."/>
            <person name="Ryan C.M."/>
            <person name="Banfield J.F."/>
        </authorList>
    </citation>
    <scope>NUCLEOTIDE SEQUENCE [LARGE SCALE GENOMIC DNA]</scope>
</reference>
<evidence type="ECO:0000313" key="2">
    <source>
        <dbReference type="EMBL" id="PIU03533.1"/>
    </source>
</evidence>
<sequence length="98" mass="10830">MCLNTKCTFVFTEEKKKIQLEIVTQMVTLSSSAFGLVAALAWNSVIQEFVTGYIKPLIGNGSGMISLLIYAIIITVLAVIITLHHNYQNFPFSTSDVE</sequence>
<dbReference type="Pfam" id="PF18898">
    <property type="entry name" value="DUF5654"/>
    <property type="match status" value="1"/>
</dbReference>
<proteinExistence type="predicted"/>
<dbReference type="EMBL" id="PEYO01000016">
    <property type="protein sequence ID" value="PIU03533.1"/>
    <property type="molecule type" value="Genomic_DNA"/>
</dbReference>
<keyword evidence="1" id="KW-0472">Membrane</keyword>
<accession>A0A2M6XCY4</accession>
<name>A0A2M6XCY4_9BACT</name>
<keyword evidence="1" id="KW-1133">Transmembrane helix</keyword>